<organism evidence="17 18">
    <name type="scientific">Solimonas terrae</name>
    <dbReference type="NCBI Taxonomy" id="1396819"/>
    <lineage>
        <taxon>Bacteria</taxon>
        <taxon>Pseudomonadati</taxon>
        <taxon>Pseudomonadota</taxon>
        <taxon>Gammaproteobacteria</taxon>
        <taxon>Nevskiales</taxon>
        <taxon>Nevskiaceae</taxon>
        <taxon>Solimonas</taxon>
    </lineage>
</organism>
<evidence type="ECO:0000313" key="18">
    <source>
        <dbReference type="Proteomes" id="UP000472676"/>
    </source>
</evidence>
<dbReference type="Gene3D" id="2.40.170.20">
    <property type="entry name" value="TonB-dependent receptor, beta-barrel domain"/>
    <property type="match status" value="1"/>
</dbReference>
<feature type="region of interest" description="Disordered" evidence="13">
    <location>
        <begin position="313"/>
        <end position="336"/>
    </location>
</feature>
<proteinExistence type="inferred from homology"/>
<keyword evidence="10 11" id="KW-0998">Cell outer membrane</keyword>
<dbReference type="PANTHER" id="PTHR32552">
    <property type="entry name" value="FERRICHROME IRON RECEPTOR-RELATED"/>
    <property type="match status" value="1"/>
</dbReference>
<evidence type="ECO:0000256" key="12">
    <source>
        <dbReference type="RuleBase" id="RU003357"/>
    </source>
</evidence>
<evidence type="ECO:0000313" key="17">
    <source>
        <dbReference type="EMBL" id="NGY03309.1"/>
    </source>
</evidence>
<dbReference type="GO" id="GO:0009279">
    <property type="term" value="C:cell outer membrane"/>
    <property type="evidence" value="ECO:0007669"/>
    <property type="project" value="UniProtKB-SubCell"/>
</dbReference>
<feature type="chain" id="PRO_5027101355" evidence="14">
    <location>
        <begin position="34"/>
        <end position="797"/>
    </location>
</feature>
<keyword evidence="9 11" id="KW-0472">Membrane</keyword>
<keyword evidence="2 11" id="KW-0813">Transport</keyword>
<evidence type="ECO:0000259" key="16">
    <source>
        <dbReference type="Pfam" id="PF07715"/>
    </source>
</evidence>
<evidence type="ECO:0000256" key="7">
    <source>
        <dbReference type="ARBA" id="ARBA00023065"/>
    </source>
</evidence>
<sequence>MRSHRWSTGRSFATTASVAAAVLTTLGVSVCMADAWAQADADASAAPVSADTAPAALADNGANAAAADATTPASQTEAASSGASGQIAEVIVTATKRRKNLRDIPASIASIPGDELEQRNAQTAQDIVKLVPGVNYTEAPDSPPRITVRGISAQPATSFTTGVMFGDVSFTDEYVPLVALDPNPFDLQSVDVLKGPQGTLFGASGFNGAIRYVPKAPEFGVWRIKYFGEYTDLSDGGLKPTYGGAVNAPIGEDLALRVTGFHRDSPGYVDNLRTGKNDANEVTQDGVRGILGWQPSDPFMARLTYAWQGTQIDDASTTDNGDGNLSSNVRPRSSPQQNRYQLADLNLAYDFGGARLVSESSYVYKKLDNYFDASRTLLGGALPLLAQVYAAHSDTYAQELRLVSPDDKNAAWQWVTGAFWSRQKVYDRLDITLGDPSVPVDVLLPVLDALLPGLGGLAGPDGQLDAVSTVSDVTVEEKAIFGEVTRRLWTDLELTLGGRYYWTNSGGSNTLGGAITLATTGSPTSVTQAEIHEQGFNPKASLLWHLTPDVLAYTTAAKGFRVGGVQAGATLPPSPPPPATFKSDTIWNYEAGLRTQWFDRKLHADIAGFYERWHHPQYLQPDSTGLLSFISNVGGVKSVGGEATLQALLPVPGLMLTVSAAYADTVTTEPFTASDGSEVPVGARWPFSPHWQTATTLAYAVDLSPWNLNGAVTHTYMGKATNNLAQEAPVFDYQQWDVQLSIDNERLLWLPEITLSANNLLDERGVVNHVYAGGATPYSDYTYIQPRAITVRLSGHF</sequence>
<keyword evidence="14" id="KW-0732">Signal</keyword>
<keyword evidence="17" id="KW-0675">Receptor</keyword>
<dbReference type="SUPFAM" id="SSF56935">
    <property type="entry name" value="Porins"/>
    <property type="match status" value="1"/>
</dbReference>
<dbReference type="InterPro" id="IPR036942">
    <property type="entry name" value="Beta-barrel_TonB_sf"/>
</dbReference>
<evidence type="ECO:0000256" key="14">
    <source>
        <dbReference type="SAM" id="SignalP"/>
    </source>
</evidence>
<dbReference type="EMBL" id="JAAMOW010000001">
    <property type="protein sequence ID" value="NGY03309.1"/>
    <property type="molecule type" value="Genomic_DNA"/>
</dbReference>
<protein>
    <submittedName>
        <fullName evidence="17">TonB-dependent receptor</fullName>
    </submittedName>
</protein>
<evidence type="ECO:0000256" key="13">
    <source>
        <dbReference type="SAM" id="MobiDB-lite"/>
    </source>
</evidence>
<evidence type="ECO:0000256" key="1">
    <source>
        <dbReference type="ARBA" id="ARBA00004571"/>
    </source>
</evidence>
<dbReference type="InterPro" id="IPR039426">
    <property type="entry name" value="TonB-dep_rcpt-like"/>
</dbReference>
<name>A0A6M2BMI5_9GAMM</name>
<accession>A0A6M2BMI5</accession>
<keyword evidence="18" id="KW-1185">Reference proteome</keyword>
<keyword evidence="4" id="KW-0410">Iron transport</keyword>
<feature type="domain" description="TonB-dependent receptor plug" evidence="16">
    <location>
        <begin position="101"/>
        <end position="209"/>
    </location>
</feature>
<evidence type="ECO:0000256" key="6">
    <source>
        <dbReference type="ARBA" id="ARBA00023004"/>
    </source>
</evidence>
<evidence type="ECO:0000256" key="11">
    <source>
        <dbReference type="PROSITE-ProRule" id="PRU01360"/>
    </source>
</evidence>
<dbReference type="InterPro" id="IPR012910">
    <property type="entry name" value="Plug_dom"/>
</dbReference>
<evidence type="ECO:0000256" key="5">
    <source>
        <dbReference type="ARBA" id="ARBA00022692"/>
    </source>
</evidence>
<evidence type="ECO:0000256" key="9">
    <source>
        <dbReference type="ARBA" id="ARBA00023136"/>
    </source>
</evidence>
<evidence type="ECO:0000256" key="8">
    <source>
        <dbReference type="ARBA" id="ARBA00023077"/>
    </source>
</evidence>
<dbReference type="Pfam" id="PF00593">
    <property type="entry name" value="TonB_dep_Rec_b-barrel"/>
    <property type="match status" value="1"/>
</dbReference>
<dbReference type="InterPro" id="IPR000531">
    <property type="entry name" value="Beta-barrel_TonB"/>
</dbReference>
<evidence type="ECO:0000256" key="4">
    <source>
        <dbReference type="ARBA" id="ARBA00022496"/>
    </source>
</evidence>
<dbReference type="PROSITE" id="PS52016">
    <property type="entry name" value="TONB_DEPENDENT_REC_3"/>
    <property type="match status" value="1"/>
</dbReference>
<comment type="subcellular location">
    <subcellularLocation>
        <location evidence="1 11">Cell outer membrane</location>
        <topology evidence="1 11">Multi-pass membrane protein</topology>
    </subcellularLocation>
</comment>
<dbReference type="GO" id="GO:0006826">
    <property type="term" value="P:iron ion transport"/>
    <property type="evidence" value="ECO:0007669"/>
    <property type="project" value="UniProtKB-KW"/>
</dbReference>
<dbReference type="Proteomes" id="UP000472676">
    <property type="component" value="Unassembled WGS sequence"/>
</dbReference>
<keyword evidence="7" id="KW-0406">Ion transport</keyword>
<comment type="similarity">
    <text evidence="11 12">Belongs to the TonB-dependent receptor family.</text>
</comment>
<feature type="signal peptide" evidence="14">
    <location>
        <begin position="1"/>
        <end position="33"/>
    </location>
</feature>
<evidence type="ECO:0000259" key="15">
    <source>
        <dbReference type="Pfam" id="PF00593"/>
    </source>
</evidence>
<dbReference type="Pfam" id="PF07715">
    <property type="entry name" value="Plug"/>
    <property type="match status" value="1"/>
</dbReference>
<evidence type="ECO:0000256" key="3">
    <source>
        <dbReference type="ARBA" id="ARBA00022452"/>
    </source>
</evidence>
<gene>
    <name evidence="17" type="ORF">G7Y85_00880</name>
</gene>
<keyword evidence="8 12" id="KW-0798">TonB box</keyword>
<evidence type="ECO:0000256" key="2">
    <source>
        <dbReference type="ARBA" id="ARBA00022448"/>
    </source>
</evidence>
<comment type="caution">
    <text evidence="17">The sequence shown here is derived from an EMBL/GenBank/DDBJ whole genome shotgun (WGS) entry which is preliminary data.</text>
</comment>
<keyword evidence="6" id="KW-0408">Iron</keyword>
<keyword evidence="3 11" id="KW-1134">Transmembrane beta strand</keyword>
<dbReference type="RefSeq" id="WP_166250729.1">
    <property type="nucleotide sequence ID" value="NZ_JAAMOW010000001.1"/>
</dbReference>
<keyword evidence="5 11" id="KW-0812">Transmembrane</keyword>
<dbReference type="PANTHER" id="PTHR32552:SF81">
    <property type="entry name" value="TONB-DEPENDENT OUTER MEMBRANE RECEPTOR"/>
    <property type="match status" value="1"/>
</dbReference>
<evidence type="ECO:0000256" key="10">
    <source>
        <dbReference type="ARBA" id="ARBA00023237"/>
    </source>
</evidence>
<reference evidence="17 18" key="1">
    <citation type="journal article" date="2014" name="Int. J. Syst. Evol. Microbiol.">
        <title>Solimonas terrae sp. nov., isolated from soil.</title>
        <authorList>
            <person name="Kim S.J."/>
            <person name="Moon J.Y."/>
            <person name="Weon H.Y."/>
            <person name="Ahn J.H."/>
            <person name="Chen W.M."/>
            <person name="Kwon S.W."/>
        </authorList>
    </citation>
    <scope>NUCLEOTIDE SEQUENCE [LARGE SCALE GENOMIC DNA]</scope>
    <source>
        <strain evidence="17 18">KIS83-12</strain>
    </source>
</reference>
<feature type="domain" description="TonB-dependent receptor-like beta-barrel" evidence="15">
    <location>
        <begin position="293"/>
        <end position="760"/>
    </location>
</feature>
<dbReference type="AlphaFoldDB" id="A0A6M2BMI5"/>